<dbReference type="GO" id="GO:0004565">
    <property type="term" value="F:beta-galactosidase activity"/>
    <property type="evidence" value="ECO:0007669"/>
    <property type="project" value="InterPro"/>
</dbReference>
<dbReference type="GO" id="GO:0005975">
    <property type="term" value="P:carbohydrate metabolic process"/>
    <property type="evidence" value="ECO:0007669"/>
    <property type="project" value="InterPro"/>
</dbReference>
<reference evidence="6" key="1">
    <citation type="submission" date="2021-04" db="EMBL/GenBank/DDBJ databases">
        <title>The complete genome sequence of Caulobacter sp. S6.</title>
        <authorList>
            <person name="Tang Y."/>
            <person name="Ouyang W."/>
            <person name="Liu Q."/>
            <person name="Huang B."/>
            <person name="Guo Z."/>
            <person name="Lei P."/>
        </authorList>
    </citation>
    <scope>NUCLEOTIDE SEQUENCE</scope>
    <source>
        <strain evidence="6">S6</strain>
    </source>
</reference>
<evidence type="ECO:0000256" key="2">
    <source>
        <dbReference type="ARBA" id="ARBA00023295"/>
    </source>
</evidence>
<evidence type="ECO:0000259" key="4">
    <source>
        <dbReference type="Pfam" id="PF02449"/>
    </source>
</evidence>
<sequence length="535" mass="58634">MGAVRTAWAAGVAALALLGGPAFAREPTPVPQIVSQNGRFALMVDGAPYLMLGAQMNNSSAWPAVLPKVWPTIDKLHANTLEAPIAWEQVEPREGQFDFSFLDTLLAQARQHRVRLVLLWFGAWKNNSPSYAPEWVKLDNARFPRVITARGETRNSLSPLYTATMEADKKAFVALMSHLKAADPQHAVIMVQVENETGVYGSVRDFSPAAQAAFKGQAPDALVKALGKPPGTWADAFGPDADEFFYAWSMARYVDALAEAGKAANPLPMYVNAALRDPAGYQDPMSFSSGGPTWDVLDIWKLAAPHIDVVAPDIYMRDYASYVRTLEQYSRPDNALMVPETGNGEANARMVFEVLGRRALGFAPFGMDETGYSNFPLGAPKLDEATVEAFAQNYRLIEPFARQLAALSYQGKVWGAAEPTDTHVQRVSLGDWQVTASYGMPQFAFPAPTGNSPPSGGFLVAELGPNEYLLAGYHVRLNFDLTSPAGRKVQFARVEEGHYADGQWVFDRIWNGDQTDYGLNFTSAPQLLRVRLATY</sequence>
<keyword evidence="3" id="KW-0732">Signal</keyword>
<feature type="signal peptide" evidence="3">
    <location>
        <begin position="1"/>
        <end position="24"/>
    </location>
</feature>
<evidence type="ECO:0000256" key="3">
    <source>
        <dbReference type="SAM" id="SignalP"/>
    </source>
</evidence>
<dbReference type="RefSeq" id="WP_211938322.1">
    <property type="nucleotide sequence ID" value="NZ_CP073078.1"/>
</dbReference>
<dbReference type="InterPro" id="IPR013529">
    <property type="entry name" value="Glyco_hydro_42_N"/>
</dbReference>
<dbReference type="AlphaFoldDB" id="A0A975G1I7"/>
<dbReference type="InterPro" id="IPR040719">
    <property type="entry name" value="DUF5597"/>
</dbReference>
<dbReference type="GO" id="GO:0009341">
    <property type="term" value="C:beta-galactosidase complex"/>
    <property type="evidence" value="ECO:0007669"/>
    <property type="project" value="InterPro"/>
</dbReference>
<accession>A0A975G1I7</accession>
<name>A0A975G1I7_9CAUL</name>
<dbReference type="SUPFAM" id="SSF51445">
    <property type="entry name" value="(Trans)glycosidases"/>
    <property type="match status" value="1"/>
</dbReference>
<dbReference type="InterPro" id="IPR017853">
    <property type="entry name" value="GH"/>
</dbReference>
<feature type="domain" description="Glycoside hydrolase family 42 N-terminal" evidence="4">
    <location>
        <begin position="75"/>
        <end position="216"/>
    </location>
</feature>
<dbReference type="EMBL" id="CP073078">
    <property type="protein sequence ID" value="QUD88271.1"/>
    <property type="molecule type" value="Genomic_DNA"/>
</dbReference>
<dbReference type="Pfam" id="PF18120">
    <property type="entry name" value="DUF5597"/>
    <property type="match status" value="1"/>
</dbReference>
<feature type="domain" description="DUF5597" evidence="5">
    <location>
        <begin position="390"/>
        <end position="521"/>
    </location>
</feature>
<evidence type="ECO:0000313" key="6">
    <source>
        <dbReference type="EMBL" id="QUD88271.1"/>
    </source>
</evidence>
<evidence type="ECO:0000259" key="5">
    <source>
        <dbReference type="Pfam" id="PF18120"/>
    </source>
</evidence>
<feature type="chain" id="PRO_5036764828" evidence="3">
    <location>
        <begin position="25"/>
        <end position="535"/>
    </location>
</feature>
<organism evidence="6 7">
    <name type="scientific">Phenylobacterium montanum</name>
    <dbReference type="NCBI Taxonomy" id="2823693"/>
    <lineage>
        <taxon>Bacteria</taxon>
        <taxon>Pseudomonadati</taxon>
        <taxon>Pseudomonadota</taxon>
        <taxon>Alphaproteobacteria</taxon>
        <taxon>Caulobacterales</taxon>
        <taxon>Caulobacteraceae</taxon>
        <taxon>Phenylobacterium</taxon>
    </lineage>
</organism>
<dbReference type="KEGG" id="caul:KCG34_25120"/>
<dbReference type="Pfam" id="PF02449">
    <property type="entry name" value="Glyco_hydro_42"/>
    <property type="match status" value="1"/>
</dbReference>
<proteinExistence type="predicted"/>
<protein>
    <submittedName>
        <fullName evidence="6">DUF5597 domain-containing protein</fullName>
    </submittedName>
</protein>
<dbReference type="Gene3D" id="3.20.20.80">
    <property type="entry name" value="Glycosidases"/>
    <property type="match status" value="1"/>
</dbReference>
<dbReference type="FunFam" id="3.20.20.80:FF:000135">
    <property type="entry name" value="Beta-galactosidase, putative, bgl35A"/>
    <property type="match status" value="1"/>
</dbReference>
<dbReference type="Proteomes" id="UP000676409">
    <property type="component" value="Chromosome"/>
</dbReference>
<dbReference type="Gene3D" id="2.60.220.20">
    <property type="entry name" value="putative beta-Galactosidase from caulobacter crescentus"/>
    <property type="match status" value="1"/>
</dbReference>
<evidence type="ECO:0000256" key="1">
    <source>
        <dbReference type="ARBA" id="ARBA00022801"/>
    </source>
</evidence>
<keyword evidence="1" id="KW-0378">Hydrolase</keyword>
<keyword evidence="7" id="KW-1185">Reference proteome</keyword>
<keyword evidence="2" id="KW-0326">Glycosidase</keyword>
<gene>
    <name evidence="6" type="ORF">KCG34_25120</name>
</gene>
<evidence type="ECO:0000313" key="7">
    <source>
        <dbReference type="Proteomes" id="UP000676409"/>
    </source>
</evidence>